<gene>
    <name evidence="2" type="ORF">ACFPO9_02390</name>
</gene>
<keyword evidence="1" id="KW-1133">Transmembrane helix</keyword>
<dbReference type="RefSeq" id="WP_379766492.1">
    <property type="nucleotide sequence ID" value="NZ_JBHSMZ010000001.1"/>
</dbReference>
<evidence type="ECO:0000313" key="3">
    <source>
        <dbReference type="Proteomes" id="UP001596086"/>
    </source>
</evidence>
<name>A0ABW0RRU0_9BURK</name>
<keyword evidence="1" id="KW-0472">Membrane</keyword>
<dbReference type="InterPro" id="IPR012902">
    <property type="entry name" value="N_methyl_site"/>
</dbReference>
<dbReference type="Pfam" id="PF07963">
    <property type="entry name" value="N_methyl"/>
    <property type="match status" value="1"/>
</dbReference>
<reference evidence="3" key="1">
    <citation type="journal article" date="2019" name="Int. J. Syst. Evol. Microbiol.">
        <title>The Global Catalogue of Microorganisms (GCM) 10K type strain sequencing project: providing services to taxonomists for standard genome sequencing and annotation.</title>
        <authorList>
            <consortium name="The Broad Institute Genomics Platform"/>
            <consortium name="The Broad Institute Genome Sequencing Center for Infectious Disease"/>
            <person name="Wu L."/>
            <person name="Ma J."/>
        </authorList>
    </citation>
    <scope>NUCLEOTIDE SEQUENCE [LARGE SCALE GENOMIC DNA]</scope>
    <source>
        <strain evidence="3">CGMCC 4.5798</strain>
    </source>
</reference>
<sequence>MSNKRSAAWPARRSAGATLVELIIAMVIIGVALAGLVAAFRSSNRGSVDPLILQQKAAIAESLMGEILLKPYDNDANPSTPNVRDTYNDVMDFNNYGNGLSGIRDVNNTPIAGLETYSVAVKVSAATLDGATPALKIAVSVSNSNDAGPQDAFVLTGWRTAPVSPSP</sequence>
<evidence type="ECO:0000256" key="1">
    <source>
        <dbReference type="SAM" id="Phobius"/>
    </source>
</evidence>
<organism evidence="2 3">
    <name type="scientific">Massilia aerilata</name>
    <dbReference type="NCBI Taxonomy" id="453817"/>
    <lineage>
        <taxon>Bacteria</taxon>
        <taxon>Pseudomonadati</taxon>
        <taxon>Pseudomonadota</taxon>
        <taxon>Betaproteobacteria</taxon>
        <taxon>Burkholderiales</taxon>
        <taxon>Oxalobacteraceae</taxon>
        <taxon>Telluria group</taxon>
        <taxon>Massilia</taxon>
    </lineage>
</organism>
<keyword evidence="3" id="KW-1185">Reference proteome</keyword>
<dbReference type="EMBL" id="JBHSMZ010000001">
    <property type="protein sequence ID" value="MFC5547362.1"/>
    <property type="molecule type" value="Genomic_DNA"/>
</dbReference>
<protein>
    <submittedName>
        <fullName evidence="2">Prepilin-type N-terminal cleavage/methylation domain-containing protein</fullName>
    </submittedName>
</protein>
<evidence type="ECO:0000313" key="2">
    <source>
        <dbReference type="EMBL" id="MFC5547362.1"/>
    </source>
</evidence>
<proteinExistence type="predicted"/>
<comment type="caution">
    <text evidence="2">The sequence shown here is derived from an EMBL/GenBank/DDBJ whole genome shotgun (WGS) entry which is preliminary data.</text>
</comment>
<keyword evidence="1" id="KW-0812">Transmembrane</keyword>
<accession>A0ABW0RRU0</accession>
<feature type="transmembrane region" description="Helical" evidence="1">
    <location>
        <begin position="20"/>
        <end position="40"/>
    </location>
</feature>
<dbReference type="Proteomes" id="UP001596086">
    <property type="component" value="Unassembled WGS sequence"/>
</dbReference>